<gene>
    <name evidence="4" type="ORF">Scep_027215</name>
</gene>
<sequence>MASINTALLDANCVFSTTDFRDFFSSIIDDTAPTTALTTTSWINQQQPQQQQQQQSLLFPSYIGNSTSTADYMVPTTESSNDPVNYNANSSDPLFGAVMLPDRPLFEVPIFNNTMLHVDDHDPYHHQTLITMDDHHHIGRFVDMINNGDHNHQYMQQKHQEAYDHDQFIISTTTAAAADHRENFNQFVSDFQPLMYGRSDSNWYACRKTLADRRIRVRGRFARNNEVGGEEIIKEQNIGEEWLQDAVTSLMYLPIFAG</sequence>
<comment type="caution">
    <text evidence="4">The sequence shown here is derived from an EMBL/GenBank/DDBJ whole genome shotgun (WGS) entry which is preliminary data.</text>
</comment>
<dbReference type="GO" id="GO:0005634">
    <property type="term" value="C:nucleus"/>
    <property type="evidence" value="ECO:0007669"/>
    <property type="project" value="UniProtKB-SubCell"/>
</dbReference>
<dbReference type="InterPro" id="IPR010402">
    <property type="entry name" value="CCT_domain"/>
</dbReference>
<keyword evidence="2" id="KW-0539">Nucleus</keyword>
<reference evidence="4 5" key="1">
    <citation type="submission" date="2024-01" db="EMBL/GenBank/DDBJ databases">
        <title>Genome assemblies of Stephania.</title>
        <authorList>
            <person name="Yang L."/>
        </authorList>
    </citation>
    <scope>NUCLEOTIDE SEQUENCE [LARGE SCALE GENOMIC DNA]</scope>
    <source>
        <strain evidence="4">JXDWG</strain>
        <tissue evidence="4">Leaf</tissue>
    </source>
</reference>
<evidence type="ECO:0000313" key="5">
    <source>
        <dbReference type="Proteomes" id="UP001419268"/>
    </source>
</evidence>
<name>A0AAP0EF47_9MAGN</name>
<comment type="subcellular location">
    <subcellularLocation>
        <location evidence="1">Nucleus</location>
    </subcellularLocation>
</comment>
<organism evidence="4 5">
    <name type="scientific">Stephania cephalantha</name>
    <dbReference type="NCBI Taxonomy" id="152367"/>
    <lineage>
        <taxon>Eukaryota</taxon>
        <taxon>Viridiplantae</taxon>
        <taxon>Streptophyta</taxon>
        <taxon>Embryophyta</taxon>
        <taxon>Tracheophyta</taxon>
        <taxon>Spermatophyta</taxon>
        <taxon>Magnoliopsida</taxon>
        <taxon>Ranunculales</taxon>
        <taxon>Menispermaceae</taxon>
        <taxon>Menispermoideae</taxon>
        <taxon>Cissampelideae</taxon>
        <taxon>Stephania</taxon>
    </lineage>
</organism>
<protein>
    <recommendedName>
        <fullName evidence="3">CCT domain-containing protein</fullName>
    </recommendedName>
</protein>
<keyword evidence="5" id="KW-1185">Reference proteome</keyword>
<dbReference type="Proteomes" id="UP001419268">
    <property type="component" value="Unassembled WGS sequence"/>
</dbReference>
<evidence type="ECO:0000259" key="3">
    <source>
        <dbReference type="Pfam" id="PF06203"/>
    </source>
</evidence>
<evidence type="ECO:0000256" key="1">
    <source>
        <dbReference type="ARBA" id="ARBA00004123"/>
    </source>
</evidence>
<accession>A0AAP0EF47</accession>
<dbReference type="EMBL" id="JBBNAG010000012">
    <property type="protein sequence ID" value="KAK9088133.1"/>
    <property type="molecule type" value="Genomic_DNA"/>
</dbReference>
<evidence type="ECO:0000313" key="4">
    <source>
        <dbReference type="EMBL" id="KAK9088133.1"/>
    </source>
</evidence>
<evidence type="ECO:0000256" key="2">
    <source>
        <dbReference type="ARBA" id="ARBA00023242"/>
    </source>
</evidence>
<dbReference type="AlphaFoldDB" id="A0AAP0EF47"/>
<feature type="domain" description="CCT" evidence="3">
    <location>
        <begin position="204"/>
        <end position="224"/>
    </location>
</feature>
<dbReference type="Pfam" id="PF06203">
    <property type="entry name" value="CCT"/>
    <property type="match status" value="1"/>
</dbReference>
<proteinExistence type="predicted"/>